<evidence type="ECO:0000313" key="2">
    <source>
        <dbReference type="Proteomes" id="UP001165205"/>
    </source>
</evidence>
<dbReference type="AlphaFoldDB" id="A0AAN4YGQ3"/>
<organism evidence="1 2">
    <name type="scientific">Aspergillus oryzae</name>
    <name type="common">Yellow koji mold</name>
    <dbReference type="NCBI Taxonomy" id="5062"/>
    <lineage>
        <taxon>Eukaryota</taxon>
        <taxon>Fungi</taxon>
        <taxon>Dikarya</taxon>
        <taxon>Ascomycota</taxon>
        <taxon>Pezizomycotina</taxon>
        <taxon>Eurotiomycetes</taxon>
        <taxon>Eurotiomycetidae</taxon>
        <taxon>Eurotiales</taxon>
        <taxon>Aspergillaceae</taxon>
        <taxon>Aspergillus</taxon>
        <taxon>Aspergillus subgen. Circumdati</taxon>
    </lineage>
</organism>
<sequence>MFTSVHTEDRDACMGQTNKRFSSVDSRWLSKVDEWHVPVGNTSSWSIVRDGGGIDRVPFQHDSQPVTFQGSRGTQMAQLDGLPNVEYPWLAA</sequence>
<evidence type="ECO:0000313" key="1">
    <source>
        <dbReference type="EMBL" id="GMG26876.1"/>
    </source>
</evidence>
<dbReference type="Proteomes" id="UP001165205">
    <property type="component" value="Unassembled WGS sequence"/>
</dbReference>
<proteinExistence type="predicted"/>
<comment type="caution">
    <text evidence="1">The sequence shown here is derived from an EMBL/GenBank/DDBJ whole genome shotgun (WGS) entry which is preliminary data.</text>
</comment>
<protein>
    <submittedName>
        <fullName evidence="1">Unnamed protein product</fullName>
    </submittedName>
</protein>
<gene>
    <name evidence="1" type="ORF">Aory04_000359500</name>
</gene>
<name>A0AAN4YGQ3_ASPOZ</name>
<accession>A0AAN4YGQ3</accession>
<dbReference type="EMBL" id="BSYA01000030">
    <property type="protein sequence ID" value="GMG26876.1"/>
    <property type="molecule type" value="Genomic_DNA"/>
</dbReference>
<reference evidence="1" key="1">
    <citation type="submission" date="2023-04" db="EMBL/GenBank/DDBJ databases">
        <title>Aspergillus oryzae NBRC 4228.</title>
        <authorList>
            <person name="Ichikawa N."/>
            <person name="Sato H."/>
            <person name="Tonouchi N."/>
        </authorList>
    </citation>
    <scope>NUCLEOTIDE SEQUENCE</scope>
    <source>
        <strain evidence="1">NBRC 4228</strain>
    </source>
</reference>